<dbReference type="GO" id="GO:0016020">
    <property type="term" value="C:membrane"/>
    <property type="evidence" value="ECO:0007669"/>
    <property type="project" value="UniProtKB-SubCell"/>
</dbReference>
<feature type="transmembrane region" description="Helical" evidence="6">
    <location>
        <begin position="108"/>
        <end position="131"/>
    </location>
</feature>
<comment type="subcellular location">
    <subcellularLocation>
        <location evidence="1">Membrane</location>
        <topology evidence="1">Multi-pass membrane protein</topology>
    </subcellularLocation>
</comment>
<feature type="transmembrane region" description="Helical" evidence="6">
    <location>
        <begin position="202"/>
        <end position="225"/>
    </location>
</feature>
<feature type="transmembrane region" description="Helical" evidence="6">
    <location>
        <begin position="39"/>
        <end position="62"/>
    </location>
</feature>
<keyword evidence="4 6" id="KW-1133">Transmembrane helix</keyword>
<dbReference type="NCBIfam" id="TIGR03718">
    <property type="entry name" value="R_switched_Alx"/>
    <property type="match status" value="1"/>
</dbReference>
<dbReference type="PANTHER" id="PTHR30238:SF0">
    <property type="entry name" value="THYLAKOID MEMBRANE PROTEIN TERC, CHLOROPLASTIC"/>
    <property type="match status" value="1"/>
</dbReference>
<proteinExistence type="inferred from homology"/>
<feature type="transmembrane region" description="Helical" evidence="6">
    <location>
        <begin position="259"/>
        <end position="281"/>
    </location>
</feature>
<evidence type="ECO:0000256" key="6">
    <source>
        <dbReference type="SAM" id="Phobius"/>
    </source>
</evidence>
<dbReference type="Proteomes" id="UP000249432">
    <property type="component" value="Unassembled WGS sequence"/>
</dbReference>
<accession>A0A2W5SVB3</accession>
<evidence type="ECO:0000256" key="3">
    <source>
        <dbReference type="ARBA" id="ARBA00022692"/>
    </source>
</evidence>
<evidence type="ECO:0000256" key="4">
    <source>
        <dbReference type="ARBA" id="ARBA00022989"/>
    </source>
</evidence>
<protein>
    <submittedName>
        <fullName evidence="7">Tellurium resistance protein TerC</fullName>
    </submittedName>
</protein>
<feature type="transmembrane region" description="Helical" evidence="6">
    <location>
        <begin position="74"/>
        <end position="96"/>
    </location>
</feature>
<dbReference type="RefSeq" id="WP_303735539.1">
    <property type="nucleotide sequence ID" value="NZ_CAKZHK010000009.1"/>
</dbReference>
<evidence type="ECO:0000256" key="5">
    <source>
        <dbReference type="ARBA" id="ARBA00023136"/>
    </source>
</evidence>
<dbReference type="EMBL" id="QFRA01000038">
    <property type="protein sequence ID" value="PZR03476.1"/>
    <property type="molecule type" value="Genomic_DNA"/>
</dbReference>
<dbReference type="InterPro" id="IPR022369">
    <property type="entry name" value="Integral_membrane_TerC_rswitch"/>
</dbReference>
<comment type="similarity">
    <text evidence="2">Belongs to the TerC family.</text>
</comment>
<keyword evidence="3 6" id="KW-0812">Transmembrane</keyword>
<evidence type="ECO:0000313" key="8">
    <source>
        <dbReference type="Proteomes" id="UP000249432"/>
    </source>
</evidence>
<dbReference type="PANTHER" id="PTHR30238">
    <property type="entry name" value="MEMBRANE BOUND PREDICTED REDOX MODULATOR"/>
    <property type="match status" value="1"/>
</dbReference>
<name>A0A2W5SVB3_9CORY</name>
<keyword evidence="5 6" id="KW-0472">Membrane</keyword>
<organism evidence="7 8">
    <name type="scientific">Corynebacterium kroppenstedtii</name>
    <dbReference type="NCBI Taxonomy" id="161879"/>
    <lineage>
        <taxon>Bacteria</taxon>
        <taxon>Bacillati</taxon>
        <taxon>Actinomycetota</taxon>
        <taxon>Actinomycetes</taxon>
        <taxon>Mycobacteriales</taxon>
        <taxon>Corynebacteriaceae</taxon>
        <taxon>Corynebacterium</taxon>
    </lineage>
</organism>
<reference evidence="7 8" key="1">
    <citation type="submission" date="2017-08" db="EMBL/GenBank/DDBJ databases">
        <title>Infants hospitalized years apart are colonized by the same room-sourced microbial strains.</title>
        <authorList>
            <person name="Brooks B."/>
            <person name="Olm M.R."/>
            <person name="Firek B.A."/>
            <person name="Baker R."/>
            <person name="Thomas B.C."/>
            <person name="Morowitz M.J."/>
            <person name="Banfield J.F."/>
        </authorList>
    </citation>
    <scope>NUCLEOTIDE SEQUENCE [LARGE SCALE GENOMIC DNA]</scope>
    <source>
        <strain evidence="7">S2_003_000_R1_3</strain>
    </source>
</reference>
<sequence length="340" mass="37832">MHVDGLTWAITIIVLVGILLVDFVGHVRRDHTPSMKEAGLWLGMYVGLATIFGIFLWVSWPAPGDPHKYGLEFFSGYFTELSLSIDNLFIFALIISSFKVPRELQQKVLAYGIALAIVFRGIFIALGAAAINAWSDIFYLFGIFMLYTAIKLVVDEVRDAPETDVDDMFVVRTLRRFVPMSSEFVGHKMVAKVDGKRMVTPMLLALVTLGAIDLLFALDSIPAIYGLTQEPYIVFTTNVFALMGLRQMYFLLDGLLERLVYLPYGLGVILGFIGVKLLFHALEENNLPFINGGKEVHVPEISTVFSLSVIVVTLTVTVVASAIKDRRDREAGGISVRNRM</sequence>
<feature type="transmembrane region" description="Helical" evidence="6">
    <location>
        <begin position="301"/>
        <end position="323"/>
    </location>
</feature>
<dbReference type="InterPro" id="IPR005496">
    <property type="entry name" value="Integral_membrane_TerC"/>
</dbReference>
<feature type="transmembrane region" description="Helical" evidence="6">
    <location>
        <begin position="137"/>
        <end position="154"/>
    </location>
</feature>
<comment type="caution">
    <text evidence="7">The sequence shown here is derived from an EMBL/GenBank/DDBJ whole genome shotgun (WGS) entry which is preliminary data.</text>
</comment>
<feature type="transmembrane region" description="Helical" evidence="6">
    <location>
        <begin position="231"/>
        <end position="252"/>
    </location>
</feature>
<evidence type="ECO:0000256" key="2">
    <source>
        <dbReference type="ARBA" id="ARBA00007511"/>
    </source>
</evidence>
<gene>
    <name evidence="7" type="ORF">DI525_09910</name>
</gene>
<evidence type="ECO:0000256" key="1">
    <source>
        <dbReference type="ARBA" id="ARBA00004141"/>
    </source>
</evidence>
<feature type="transmembrane region" description="Helical" evidence="6">
    <location>
        <begin position="6"/>
        <end position="27"/>
    </location>
</feature>
<dbReference type="Pfam" id="PF03741">
    <property type="entry name" value="TerC"/>
    <property type="match status" value="1"/>
</dbReference>
<dbReference type="AlphaFoldDB" id="A0A2W5SVB3"/>
<evidence type="ECO:0000313" key="7">
    <source>
        <dbReference type="EMBL" id="PZR03476.1"/>
    </source>
</evidence>